<sequence>MRFRKRRAFSFAELFSFYIEERREFIVDFDAEIEELKRK</sequence>
<organism evidence="1 2">
    <name type="scientific">Jeotgalibacillus malaysiensis</name>
    <dbReference type="NCBI Taxonomy" id="1508404"/>
    <lineage>
        <taxon>Bacteria</taxon>
        <taxon>Bacillati</taxon>
        <taxon>Bacillota</taxon>
        <taxon>Bacilli</taxon>
        <taxon>Bacillales</taxon>
        <taxon>Caryophanaceae</taxon>
        <taxon>Jeotgalibacillus</taxon>
    </lineage>
</organism>
<reference evidence="1 2" key="1">
    <citation type="submission" date="2014-08" db="EMBL/GenBank/DDBJ databases">
        <title>Complete genome of a marine bacteria Jeotgalibacillus malaysiensis.</title>
        <authorList>
            <person name="Yaakop A.S."/>
            <person name="Chan K.-G."/>
            <person name="Goh K.M."/>
        </authorList>
    </citation>
    <scope>NUCLEOTIDE SEQUENCE [LARGE SCALE GENOMIC DNA]</scope>
    <source>
        <strain evidence="1 2">D5</strain>
    </source>
</reference>
<keyword evidence="2" id="KW-1185">Reference proteome</keyword>
<gene>
    <name evidence="1" type="ORF">JMA_00370</name>
</gene>
<dbReference type="AlphaFoldDB" id="A0A0B5AN02"/>
<protein>
    <submittedName>
        <fullName evidence="1">Uncharacterized protein</fullName>
    </submittedName>
</protein>
<evidence type="ECO:0000313" key="1">
    <source>
        <dbReference type="EMBL" id="AJD89354.1"/>
    </source>
</evidence>
<accession>A0A0B5AN02</accession>
<dbReference type="STRING" id="1508404.JMA_00370"/>
<proteinExistence type="predicted"/>
<dbReference type="EMBL" id="CP009416">
    <property type="protein sequence ID" value="AJD89354.1"/>
    <property type="molecule type" value="Genomic_DNA"/>
</dbReference>
<dbReference type="HOGENOM" id="CLU_3311094_0_0_9"/>
<dbReference type="BioCyc" id="JESP1508404:G14D9-9219-MONOMER"/>
<dbReference type="KEGG" id="jeo:JMA_00370"/>
<evidence type="ECO:0000313" key="2">
    <source>
        <dbReference type="Proteomes" id="UP000031449"/>
    </source>
</evidence>
<name>A0A0B5AN02_9BACL</name>
<dbReference type="Proteomes" id="UP000031449">
    <property type="component" value="Chromosome"/>
</dbReference>